<dbReference type="RefSeq" id="WP_043192199.1">
    <property type="nucleotide sequence ID" value="NZ_CP009533.1"/>
</dbReference>
<sequence length="78" mass="9147">MNGLSDVRLLLRNEELLEEPKVRSRARCASADLGRWALMLHHLRTRPALLELDKDQLRDIGLDAQQARREGMKPFWRL</sequence>
<reference evidence="1 2" key="1">
    <citation type="journal article" date="2015" name="J. Biotechnol.">
        <title>Complete genome sequence of Pseudomonas rhizosphaerae IH5T (=DSM 16299T), a phosphate-solubilizing rhizobacterium for bacterial biofertilizer.</title>
        <authorList>
            <person name="Kwak Y."/>
            <person name="Jung B.K."/>
            <person name="Shin J.H."/>
        </authorList>
    </citation>
    <scope>NUCLEOTIDE SEQUENCE [LARGE SCALE GENOMIC DNA]</scope>
    <source>
        <strain evidence="1">DSM 16299</strain>
    </source>
</reference>
<evidence type="ECO:0008006" key="3">
    <source>
        <dbReference type="Google" id="ProtNLM"/>
    </source>
</evidence>
<dbReference type="HOGENOM" id="CLU_175556_0_0_6"/>
<dbReference type="Proteomes" id="UP000029499">
    <property type="component" value="Chromosome"/>
</dbReference>
<dbReference type="OrthoDB" id="6496803at2"/>
<accession>A0A089YRB7</accession>
<dbReference type="STRING" id="216142.LT40_16855"/>
<evidence type="ECO:0000313" key="2">
    <source>
        <dbReference type="Proteomes" id="UP000029499"/>
    </source>
</evidence>
<proteinExistence type="predicted"/>
<protein>
    <recommendedName>
        <fullName evidence="3">DUF1127 domain-containing protein</fullName>
    </recommendedName>
</protein>
<keyword evidence="2" id="KW-1185">Reference proteome</keyword>
<dbReference type="KEGG" id="prh:LT40_16855"/>
<evidence type="ECO:0000313" key="1">
    <source>
        <dbReference type="EMBL" id="AIS18968.1"/>
    </source>
</evidence>
<gene>
    <name evidence="1" type="ORF">LT40_16855</name>
</gene>
<dbReference type="AlphaFoldDB" id="A0A089YRB7"/>
<name>A0A089YRB7_9PSED</name>
<dbReference type="EMBL" id="CP009533">
    <property type="protein sequence ID" value="AIS18968.1"/>
    <property type="molecule type" value="Genomic_DNA"/>
</dbReference>
<organism evidence="1 2">
    <name type="scientific">Pseudomonas rhizosphaerae</name>
    <dbReference type="NCBI Taxonomy" id="216142"/>
    <lineage>
        <taxon>Bacteria</taxon>
        <taxon>Pseudomonadati</taxon>
        <taxon>Pseudomonadota</taxon>
        <taxon>Gammaproteobacteria</taxon>
        <taxon>Pseudomonadales</taxon>
        <taxon>Pseudomonadaceae</taxon>
        <taxon>Pseudomonas</taxon>
    </lineage>
</organism>